<sequence length="322" mass="34050">MRKYHKSVWICGVILLVLLAGCEGQSGKTNNTVGEAIEDVSKSTEENIAGVFQSFGEKVGEVVGEATSALGEGVQNTSLELGKELRKEGVSKELSVTQEVLAISELQIDHAVGNIEVKAAAGDKIIVDAVIWAGNNASEKAKIQKIFDQAEVSVTVSGDQLKINTHPKGKPELNLWDWVQGKYGLSKFIIDYTVQVPSNVDRFNIINNVGNINVYDLKGTYLLHNDVGLTTIEEAQIIGESSVVSETGSVQLGVAQMDSSSSLKVKVAVGSIDVTLASSVQCNLTAESDVGHIKGVSKGTNEINGGGPLLSLTSNIGSINVN</sequence>
<gene>
    <name evidence="2" type="ORF">EJP82_01525</name>
</gene>
<accession>A0A3S1BSC8</accession>
<dbReference type="OrthoDB" id="2652108at2"/>
<keyword evidence="3" id="KW-1185">Reference proteome</keyword>
<evidence type="ECO:0008006" key="4">
    <source>
        <dbReference type="Google" id="ProtNLM"/>
    </source>
</evidence>
<organism evidence="2 3">
    <name type="scientific">Paenibacillus anaericanus</name>
    <dbReference type="NCBI Taxonomy" id="170367"/>
    <lineage>
        <taxon>Bacteria</taxon>
        <taxon>Bacillati</taxon>
        <taxon>Bacillota</taxon>
        <taxon>Bacilli</taxon>
        <taxon>Bacillales</taxon>
        <taxon>Paenibacillaceae</taxon>
        <taxon>Paenibacillus</taxon>
    </lineage>
</organism>
<protein>
    <recommendedName>
        <fullName evidence="4">Adhesin domain-containing protein</fullName>
    </recommendedName>
</protein>
<dbReference type="PROSITE" id="PS51257">
    <property type="entry name" value="PROKAR_LIPOPROTEIN"/>
    <property type="match status" value="1"/>
</dbReference>
<dbReference type="AlphaFoldDB" id="A0A3S1BSC8"/>
<keyword evidence="1" id="KW-0732">Signal</keyword>
<feature type="chain" id="PRO_5039707932" description="Adhesin domain-containing protein" evidence="1">
    <location>
        <begin position="23"/>
        <end position="322"/>
    </location>
</feature>
<dbReference type="Proteomes" id="UP000279446">
    <property type="component" value="Unassembled WGS sequence"/>
</dbReference>
<dbReference type="RefSeq" id="WP_127190237.1">
    <property type="nucleotide sequence ID" value="NZ_RZNY01000001.1"/>
</dbReference>
<evidence type="ECO:0000256" key="1">
    <source>
        <dbReference type="SAM" id="SignalP"/>
    </source>
</evidence>
<proteinExistence type="predicted"/>
<evidence type="ECO:0000313" key="2">
    <source>
        <dbReference type="EMBL" id="RUT48644.1"/>
    </source>
</evidence>
<feature type="signal peptide" evidence="1">
    <location>
        <begin position="1"/>
        <end position="22"/>
    </location>
</feature>
<comment type="caution">
    <text evidence="2">The sequence shown here is derived from an EMBL/GenBank/DDBJ whole genome shotgun (WGS) entry which is preliminary data.</text>
</comment>
<evidence type="ECO:0000313" key="3">
    <source>
        <dbReference type="Proteomes" id="UP000279446"/>
    </source>
</evidence>
<reference evidence="2 3" key="1">
    <citation type="submission" date="2018-12" db="EMBL/GenBank/DDBJ databases">
        <authorList>
            <person name="Sun L."/>
            <person name="Chen Z."/>
        </authorList>
    </citation>
    <scope>NUCLEOTIDE SEQUENCE [LARGE SCALE GENOMIC DNA]</scope>
    <source>
        <strain evidence="2 3">DSM 15890</strain>
    </source>
</reference>
<name>A0A3S1BSC8_9BACL</name>
<dbReference type="EMBL" id="RZNY01000001">
    <property type="protein sequence ID" value="RUT48644.1"/>
    <property type="molecule type" value="Genomic_DNA"/>
</dbReference>